<comment type="caution">
    <text evidence="4">The sequence shown here is derived from an EMBL/GenBank/DDBJ whole genome shotgun (WGS) entry which is preliminary data.</text>
</comment>
<name>A0A5N5FYS9_9ROSA</name>
<protein>
    <submittedName>
        <fullName evidence="4">Pentatricopeptide repeat-containing protein</fullName>
    </submittedName>
</protein>
<proteinExistence type="inferred from homology"/>
<reference evidence="4 5" key="3">
    <citation type="submission" date="2019-11" db="EMBL/GenBank/DDBJ databases">
        <title>A de novo genome assembly of a pear dwarfing rootstock.</title>
        <authorList>
            <person name="Wang F."/>
            <person name="Wang J."/>
            <person name="Li S."/>
            <person name="Zhang Y."/>
            <person name="Fang M."/>
            <person name="Ma L."/>
            <person name="Zhao Y."/>
            <person name="Jiang S."/>
        </authorList>
    </citation>
    <scope>NUCLEOTIDE SEQUENCE [LARGE SCALE GENOMIC DNA]</scope>
    <source>
        <strain evidence="4">S2</strain>
        <tissue evidence="4">Leaf</tissue>
    </source>
</reference>
<keyword evidence="5" id="KW-1185">Reference proteome</keyword>
<gene>
    <name evidence="4" type="ORF">D8674_011185</name>
</gene>
<evidence type="ECO:0000256" key="3">
    <source>
        <dbReference type="PROSITE-ProRule" id="PRU00708"/>
    </source>
</evidence>
<dbReference type="GO" id="GO:0005739">
    <property type="term" value="C:mitochondrion"/>
    <property type="evidence" value="ECO:0007669"/>
    <property type="project" value="TreeGrafter"/>
</dbReference>
<evidence type="ECO:0000313" key="4">
    <source>
        <dbReference type="EMBL" id="KAB2608017.1"/>
    </source>
</evidence>
<dbReference type="PANTHER" id="PTHR45717">
    <property type="entry name" value="OS12G0527900 PROTEIN"/>
    <property type="match status" value="1"/>
</dbReference>
<dbReference type="AlphaFoldDB" id="A0A5N5FYS9"/>
<dbReference type="OrthoDB" id="1890565at2759"/>
<comment type="similarity">
    <text evidence="1">Belongs to the PPR family. P subfamily.</text>
</comment>
<dbReference type="GO" id="GO:0003729">
    <property type="term" value="F:mRNA binding"/>
    <property type="evidence" value="ECO:0007669"/>
    <property type="project" value="UniProtKB-ARBA"/>
</dbReference>
<dbReference type="InterPro" id="IPR011990">
    <property type="entry name" value="TPR-like_helical_dom_sf"/>
</dbReference>
<dbReference type="InterPro" id="IPR002885">
    <property type="entry name" value="PPR_rpt"/>
</dbReference>
<evidence type="ECO:0000256" key="2">
    <source>
        <dbReference type="ARBA" id="ARBA00022737"/>
    </source>
</evidence>
<dbReference type="PROSITE" id="PS51375">
    <property type="entry name" value="PPR"/>
    <property type="match status" value="1"/>
</dbReference>
<dbReference type="NCBIfam" id="TIGR00756">
    <property type="entry name" value="PPR"/>
    <property type="match status" value="1"/>
</dbReference>
<dbReference type="PANTHER" id="PTHR45717:SF28">
    <property type="entry name" value="PENTACOTRIPEPTIDE-REPEAT REGION OF PRORP DOMAIN-CONTAINING PROTEIN"/>
    <property type="match status" value="1"/>
</dbReference>
<evidence type="ECO:0000313" key="5">
    <source>
        <dbReference type="Proteomes" id="UP000327157"/>
    </source>
</evidence>
<dbReference type="Proteomes" id="UP000327157">
    <property type="component" value="Chromosome 14"/>
</dbReference>
<dbReference type="EMBL" id="SMOL01000553">
    <property type="protein sequence ID" value="KAB2608017.1"/>
    <property type="molecule type" value="Genomic_DNA"/>
</dbReference>
<feature type="repeat" description="PPR" evidence="3">
    <location>
        <begin position="76"/>
        <end position="110"/>
    </location>
</feature>
<dbReference type="Gene3D" id="1.25.40.10">
    <property type="entry name" value="Tetratricopeptide repeat domain"/>
    <property type="match status" value="1"/>
</dbReference>
<organism evidence="4 5">
    <name type="scientific">Pyrus ussuriensis x Pyrus communis</name>
    <dbReference type="NCBI Taxonomy" id="2448454"/>
    <lineage>
        <taxon>Eukaryota</taxon>
        <taxon>Viridiplantae</taxon>
        <taxon>Streptophyta</taxon>
        <taxon>Embryophyta</taxon>
        <taxon>Tracheophyta</taxon>
        <taxon>Spermatophyta</taxon>
        <taxon>Magnoliopsida</taxon>
        <taxon>eudicotyledons</taxon>
        <taxon>Gunneridae</taxon>
        <taxon>Pentapetalae</taxon>
        <taxon>rosids</taxon>
        <taxon>fabids</taxon>
        <taxon>Rosales</taxon>
        <taxon>Rosaceae</taxon>
        <taxon>Amygdaloideae</taxon>
        <taxon>Maleae</taxon>
        <taxon>Pyrus</taxon>
    </lineage>
</organism>
<evidence type="ECO:0000256" key="1">
    <source>
        <dbReference type="ARBA" id="ARBA00007626"/>
    </source>
</evidence>
<reference evidence="5" key="2">
    <citation type="submission" date="2019-10" db="EMBL/GenBank/DDBJ databases">
        <title>A de novo genome assembly of a pear dwarfing rootstock.</title>
        <authorList>
            <person name="Wang F."/>
            <person name="Wang J."/>
            <person name="Li S."/>
            <person name="Zhang Y."/>
            <person name="Fang M."/>
            <person name="Ma L."/>
            <person name="Zhao Y."/>
            <person name="Jiang S."/>
        </authorList>
    </citation>
    <scope>NUCLEOTIDE SEQUENCE [LARGE SCALE GENOMIC DNA]</scope>
</reference>
<dbReference type="Pfam" id="PF01535">
    <property type="entry name" value="PPR"/>
    <property type="match status" value="1"/>
</dbReference>
<keyword evidence="2" id="KW-0677">Repeat</keyword>
<dbReference type="SUPFAM" id="SSF81901">
    <property type="entry name" value="HCP-like"/>
    <property type="match status" value="1"/>
</dbReference>
<reference evidence="4 5" key="1">
    <citation type="submission" date="2019-09" db="EMBL/GenBank/DDBJ databases">
        <authorList>
            <person name="Ou C."/>
        </authorList>
    </citation>
    <scope>NUCLEOTIDE SEQUENCE [LARGE SCALE GENOMIC DNA]</scope>
    <source>
        <strain evidence="4">S2</strain>
        <tissue evidence="4">Leaf</tissue>
    </source>
</reference>
<accession>A0A5N5FYS9</accession>
<sequence>MHVQLLLILRELTSLRQSGILDWDSNDNAENGYTKARNVKKALAMLEKAEKLISSSERQDYEYLITQYAALWRKDNIRITNFLISAYTRNGLVDKAESIINSVILKGGKPDASTWYYLARGYLDQDQAEKTVESMRKALPVSGPPFRLDGDKYDVEGAREYTRLLVGVEEFLRLLEETPEIMGSKCKSTSAS</sequence>